<reference evidence="8" key="1">
    <citation type="journal article" date="2020" name="Microb. Genom.">
        <title>Genetic diversity of clinical and environmental Mucorales isolates obtained from an investigation of mucormycosis cases among solid organ transplant recipients.</title>
        <authorList>
            <person name="Nguyen M.H."/>
            <person name="Kaul D."/>
            <person name="Muto C."/>
            <person name="Cheng S.J."/>
            <person name="Richter R.A."/>
            <person name="Bruno V.M."/>
            <person name="Liu G."/>
            <person name="Beyhan S."/>
            <person name="Sundermann A.J."/>
            <person name="Mounaud S."/>
            <person name="Pasculle A.W."/>
            <person name="Nierman W.C."/>
            <person name="Driscoll E."/>
            <person name="Cumbie R."/>
            <person name="Clancy C.J."/>
            <person name="Dupont C.L."/>
        </authorList>
    </citation>
    <scope>NUCLEOTIDE SEQUENCE</scope>
    <source>
        <strain evidence="8">GL11</strain>
    </source>
</reference>
<dbReference type="EMBL" id="JAANQT010002755">
    <property type="protein sequence ID" value="KAG1301891.1"/>
    <property type="molecule type" value="Genomic_DNA"/>
</dbReference>
<proteinExistence type="predicted"/>
<dbReference type="Pfam" id="PF00078">
    <property type="entry name" value="RVT_1"/>
    <property type="match status" value="1"/>
</dbReference>
<dbReference type="InterPro" id="IPR043128">
    <property type="entry name" value="Rev_trsase/Diguanyl_cyclase"/>
</dbReference>
<organism evidence="8 9">
    <name type="scientific">Rhizopus oryzae</name>
    <name type="common">Mucormycosis agent</name>
    <name type="synonym">Rhizopus arrhizus var. delemar</name>
    <dbReference type="NCBI Taxonomy" id="64495"/>
    <lineage>
        <taxon>Eukaryota</taxon>
        <taxon>Fungi</taxon>
        <taxon>Fungi incertae sedis</taxon>
        <taxon>Mucoromycota</taxon>
        <taxon>Mucoromycotina</taxon>
        <taxon>Mucoromycetes</taxon>
        <taxon>Mucorales</taxon>
        <taxon>Mucorineae</taxon>
        <taxon>Rhizopodaceae</taxon>
        <taxon>Rhizopus</taxon>
    </lineage>
</organism>
<keyword evidence="2" id="KW-0548">Nucleotidyltransferase</keyword>
<dbReference type="GO" id="GO:0016779">
    <property type="term" value="F:nucleotidyltransferase activity"/>
    <property type="evidence" value="ECO:0007669"/>
    <property type="project" value="UniProtKB-KW"/>
</dbReference>
<dbReference type="SUPFAM" id="SSF56672">
    <property type="entry name" value="DNA/RNA polymerases"/>
    <property type="match status" value="1"/>
</dbReference>
<dbReference type="PANTHER" id="PTHR37984">
    <property type="entry name" value="PROTEIN CBG26694"/>
    <property type="match status" value="1"/>
</dbReference>
<dbReference type="Gene3D" id="3.30.70.270">
    <property type="match status" value="1"/>
</dbReference>
<dbReference type="SUPFAM" id="SSF50630">
    <property type="entry name" value="Acid proteases"/>
    <property type="match status" value="1"/>
</dbReference>
<evidence type="ECO:0000256" key="2">
    <source>
        <dbReference type="ARBA" id="ARBA00022695"/>
    </source>
</evidence>
<feature type="compositionally biased region" description="Acidic residues" evidence="6">
    <location>
        <begin position="239"/>
        <end position="250"/>
    </location>
</feature>
<feature type="coiled-coil region" evidence="5">
    <location>
        <begin position="32"/>
        <end position="175"/>
    </location>
</feature>
<keyword evidence="4" id="KW-0255">Endonuclease</keyword>
<feature type="region of interest" description="Disordered" evidence="6">
    <location>
        <begin position="196"/>
        <end position="258"/>
    </location>
</feature>
<evidence type="ECO:0000259" key="7">
    <source>
        <dbReference type="PROSITE" id="PS50878"/>
    </source>
</evidence>
<dbReference type="Pfam" id="PF08284">
    <property type="entry name" value="RVP_2"/>
    <property type="match status" value="1"/>
</dbReference>
<evidence type="ECO:0000256" key="6">
    <source>
        <dbReference type="SAM" id="MobiDB-lite"/>
    </source>
</evidence>
<dbReference type="InterPro" id="IPR021109">
    <property type="entry name" value="Peptidase_aspartic_dom_sf"/>
</dbReference>
<dbReference type="CDD" id="cd00303">
    <property type="entry name" value="retropepsin_like"/>
    <property type="match status" value="1"/>
</dbReference>
<evidence type="ECO:0000313" key="9">
    <source>
        <dbReference type="Proteomes" id="UP000716291"/>
    </source>
</evidence>
<dbReference type="InterPro" id="IPR000477">
    <property type="entry name" value="RT_dom"/>
</dbReference>
<comment type="caution">
    <text evidence="8">The sequence shown here is derived from an EMBL/GenBank/DDBJ whole genome shotgun (WGS) entry which is preliminary data.</text>
</comment>
<evidence type="ECO:0000256" key="3">
    <source>
        <dbReference type="ARBA" id="ARBA00022722"/>
    </source>
</evidence>
<dbReference type="Gene3D" id="3.10.10.10">
    <property type="entry name" value="HIV Type 1 Reverse Transcriptase, subunit A, domain 1"/>
    <property type="match status" value="1"/>
</dbReference>
<feature type="compositionally biased region" description="Polar residues" evidence="6">
    <location>
        <begin position="218"/>
        <end position="237"/>
    </location>
</feature>
<keyword evidence="4" id="KW-0378">Hydrolase</keyword>
<dbReference type="InterPro" id="IPR043502">
    <property type="entry name" value="DNA/RNA_pol_sf"/>
</dbReference>
<keyword evidence="9" id="KW-1185">Reference proteome</keyword>
<keyword evidence="5" id="KW-0175">Coiled coil</keyword>
<sequence>MENQNPRSFDNYLSPAAPMHPNESVDPVAEIRMQYEMELAEVKEAHQNWMKEQHLQHQQQLRQLEVEANNKFHEIQNEHRQQMEQMREKYDENFQRLIDSNNTQMRILADQHQQQLATAKDSMAKLELELKSIKDEHEKLHGKLTVEKDQVQEAYTKLQQENKSLQKKLQGVTVENTQQEALISTLQEQIKNFSATGPMKPSPVTIDQEHPCKPADSNMETQSSFASAQTAPNQWETDSLPEEEEEEDEERSFYSNNSDTPYTLARHLALQETKDIKVNSGHAAPVIEKRKNRYPTPAFNGKGSRGWLQQFKKLVTYHNYSQKEALMEFMMAMQGPANDWWMTLSEVQQNDYFLAAQAFEAFYGGDETAMARAISALNHMKQGKETMQDFGPKLLLVITTITRDNFQLQMHYFHQAVNEEVGRAVIPTKPQTIHEAVQNAIDMECNMNHFGSSLNGTRNTPYLGGQATGSIGDPMDVDLNFQRSKKSYKKNFKDSGKKRTCLICDRENHIAKDCYYLKKARAAMPSNDYKKEKSPKTIGMHRNNLQQVTSMSSGNIQNESIYEQPLDITDNLFYKLYQQNTQGCEDLDTLEELYIPSEVGGSKEGTNFSLTSSVFVKELGKTLSTSVLIDTGAMISTISRDEADRLHLVSETTPPIMITYGNSSKGLSQEAVQFPCYIDGAHYQNAYLRLTNRQNVPIILGMDWLLKTRVLVDPWKKTLIPRTQAINRSIEAFNINTQHSSKATEDNVPGVADAPKEIQAVLLLYPTLYNDEEVQTITNAPVSHRIDTGDANPIVRKGRRLSPKESSVVENEVQKPLKRGVIRISNSPWSCSPPIVIPKPDGTNRFVNNFRALNAITRKDKFPLERMEDLLDKISGSKWFTVIDLKSAYWQIPIHEDDKCKTAFNTGNALYEYNVLAQGLCNAPPTFARFMHQILQSVSSYTIIYLDDLLCHAKTKEENTRQVTEVLRLLNHWNMKISIKKCQWLCQEVKFLGFMVTGTGIRSNPDKTYPIRNYPTPTNIKELQSFLGIQLPSQLVACFHILPIHVAVYFIS</sequence>
<dbReference type="CDD" id="cd01647">
    <property type="entry name" value="RT_LTR"/>
    <property type="match status" value="1"/>
</dbReference>
<dbReference type="GO" id="GO:0004519">
    <property type="term" value="F:endonuclease activity"/>
    <property type="evidence" value="ECO:0007669"/>
    <property type="project" value="UniProtKB-KW"/>
</dbReference>
<dbReference type="InterPro" id="IPR050951">
    <property type="entry name" value="Retrovirus_Pol_polyprotein"/>
</dbReference>
<protein>
    <recommendedName>
        <fullName evidence="7">Reverse transcriptase domain-containing protein</fullName>
    </recommendedName>
</protein>
<feature type="region of interest" description="Disordered" evidence="6">
    <location>
        <begin position="1"/>
        <end position="21"/>
    </location>
</feature>
<dbReference type="Proteomes" id="UP000716291">
    <property type="component" value="Unassembled WGS sequence"/>
</dbReference>
<feature type="domain" description="Reverse transcriptase" evidence="7">
    <location>
        <begin position="818"/>
        <end position="996"/>
    </location>
</feature>
<keyword evidence="3" id="KW-0540">Nuclease</keyword>
<dbReference type="Gene3D" id="2.40.70.10">
    <property type="entry name" value="Acid Proteases"/>
    <property type="match status" value="1"/>
</dbReference>
<evidence type="ECO:0000313" key="8">
    <source>
        <dbReference type="EMBL" id="KAG1301891.1"/>
    </source>
</evidence>
<keyword evidence="1" id="KW-0808">Transferase</keyword>
<evidence type="ECO:0000256" key="4">
    <source>
        <dbReference type="ARBA" id="ARBA00022759"/>
    </source>
</evidence>
<gene>
    <name evidence="8" type="ORF">G6F64_011398</name>
</gene>
<accession>A0A9P6WZK2</accession>
<dbReference type="PROSITE" id="PS50878">
    <property type="entry name" value="RT_POL"/>
    <property type="match status" value="1"/>
</dbReference>
<evidence type="ECO:0000256" key="5">
    <source>
        <dbReference type="SAM" id="Coils"/>
    </source>
</evidence>
<name>A0A9P6WZK2_RHIOR</name>
<dbReference type="PANTHER" id="PTHR37984:SF5">
    <property type="entry name" value="PROTEIN NYNRIN-LIKE"/>
    <property type="match status" value="1"/>
</dbReference>
<dbReference type="AlphaFoldDB" id="A0A9P6WZK2"/>
<evidence type="ECO:0000256" key="1">
    <source>
        <dbReference type="ARBA" id="ARBA00022679"/>
    </source>
</evidence>